<gene>
    <name evidence="2" type="ORF">CDAR_420631</name>
</gene>
<reference evidence="2 3" key="1">
    <citation type="submission" date="2021-06" db="EMBL/GenBank/DDBJ databases">
        <title>Caerostris darwini draft genome.</title>
        <authorList>
            <person name="Kono N."/>
            <person name="Arakawa K."/>
        </authorList>
    </citation>
    <scope>NUCLEOTIDE SEQUENCE [LARGE SCALE GENOMIC DNA]</scope>
</reference>
<comment type="caution">
    <text evidence="2">The sequence shown here is derived from an EMBL/GenBank/DDBJ whole genome shotgun (WGS) entry which is preliminary data.</text>
</comment>
<protein>
    <submittedName>
        <fullName evidence="2">Uncharacterized protein</fullName>
    </submittedName>
</protein>
<accession>A0AAV4QFY3</accession>
<organism evidence="2 3">
    <name type="scientific">Caerostris darwini</name>
    <dbReference type="NCBI Taxonomy" id="1538125"/>
    <lineage>
        <taxon>Eukaryota</taxon>
        <taxon>Metazoa</taxon>
        <taxon>Ecdysozoa</taxon>
        <taxon>Arthropoda</taxon>
        <taxon>Chelicerata</taxon>
        <taxon>Arachnida</taxon>
        <taxon>Araneae</taxon>
        <taxon>Araneomorphae</taxon>
        <taxon>Entelegynae</taxon>
        <taxon>Araneoidea</taxon>
        <taxon>Araneidae</taxon>
        <taxon>Caerostris</taxon>
    </lineage>
</organism>
<evidence type="ECO:0000313" key="3">
    <source>
        <dbReference type="Proteomes" id="UP001054837"/>
    </source>
</evidence>
<proteinExistence type="predicted"/>
<evidence type="ECO:0000256" key="1">
    <source>
        <dbReference type="SAM" id="MobiDB-lite"/>
    </source>
</evidence>
<dbReference type="AlphaFoldDB" id="A0AAV4QFY3"/>
<feature type="region of interest" description="Disordered" evidence="1">
    <location>
        <begin position="24"/>
        <end position="59"/>
    </location>
</feature>
<feature type="compositionally biased region" description="Polar residues" evidence="1">
    <location>
        <begin position="25"/>
        <end position="59"/>
    </location>
</feature>
<dbReference type="EMBL" id="BPLQ01004405">
    <property type="protein sequence ID" value="GIY07846.1"/>
    <property type="molecule type" value="Genomic_DNA"/>
</dbReference>
<sequence>MLSCNKIKITQWNSLTTDCRALVPKSSSRGTTDHSSPSTRTTSLNEVKSQPILQSPDLTSQRSPCIYLNLKGFLALTSSNKRIRSAGTRGIISSFRGSGNTAAFYWGNQEAAVIDMAF</sequence>
<name>A0AAV4QFY3_9ARAC</name>
<dbReference type="Proteomes" id="UP001054837">
    <property type="component" value="Unassembled WGS sequence"/>
</dbReference>
<keyword evidence="3" id="KW-1185">Reference proteome</keyword>
<evidence type="ECO:0000313" key="2">
    <source>
        <dbReference type="EMBL" id="GIY07846.1"/>
    </source>
</evidence>